<name>A0ACD4PY44_9CORY</name>
<reference evidence="1 2" key="3">
    <citation type="journal article" date="2020" name="Int. J. Syst. Evol. Microbiol.">
        <title>Corynebacterium silvaticum sp. nov., a unique group of NTTB corynebacteria in wild boar and roe deer.</title>
        <authorList>
            <person name="Dangel A."/>
            <person name="Berger A."/>
            <person name="Rau J."/>
            <person name="Eisenberg T."/>
            <person name="Kampfer P."/>
            <person name="Margos G."/>
            <person name="Contzen M."/>
            <person name="Busse H.J."/>
            <person name="Konrad R."/>
            <person name="Peters M."/>
            <person name="Sting R."/>
            <person name="Sing A."/>
        </authorList>
    </citation>
    <scope>NUCLEOTIDE SEQUENCE [LARGE SCALE GENOMIC DNA]</scope>
    <source>
        <strain evidence="1 2">PO100/5</strain>
    </source>
</reference>
<reference evidence="1 2" key="1">
    <citation type="journal article" date="2014" name="BMC Vet. Res.">
        <title>First report of Corynebacterium pseudotuberculosis from caseous lymphadenitis lesions in Black Alentejano pig (Sus scrofa domesticus).</title>
        <authorList>
            <person name="Oliveira M."/>
            <person name="Barroco C."/>
            <person name="Mottola C."/>
            <person name="Santos R."/>
            <person name="Lemsaddek A."/>
            <person name="Tavares L."/>
            <person name="Semedo-Lemsaddek T."/>
        </authorList>
    </citation>
    <scope>NUCLEOTIDE SEQUENCE [LARGE SCALE GENOMIC DNA]</scope>
    <source>
        <strain evidence="1 2">PO100/5</strain>
    </source>
</reference>
<evidence type="ECO:0000313" key="2">
    <source>
        <dbReference type="Proteomes" id="UP000195652"/>
    </source>
</evidence>
<sequence>MFTAIYNFFSDILDLDFLSSQPKDYFLGAWDSFVDIFDAVKDGISS</sequence>
<dbReference type="Proteomes" id="UP000195652">
    <property type="component" value="Chromosome"/>
</dbReference>
<dbReference type="EMBL" id="CP021417">
    <property type="protein sequence ID" value="WCV10613.1"/>
    <property type="molecule type" value="Genomic_DNA"/>
</dbReference>
<keyword evidence="2" id="KW-1185">Reference proteome</keyword>
<reference evidence="1 2" key="2">
    <citation type="journal article" date="2020" name="Antonie Van Leeuwenhoek">
        <title>Phylogenomic characterisation of a novel corynebacterial species pathogenic to animals.</title>
        <authorList>
            <person name="Moller J."/>
            <person name="Musella L."/>
            <person name="Melnikov V."/>
            <person name="Geissdorfer W."/>
            <person name="Burkovski A."/>
            <person name="Sangal V."/>
        </authorList>
    </citation>
    <scope>NUCLEOTIDE SEQUENCE [LARGE SCALE GENOMIC DNA]</scope>
    <source>
        <strain evidence="1 2">PO100/5</strain>
    </source>
</reference>
<protein>
    <submittedName>
        <fullName evidence="1">Uncharacterized protein</fullName>
    </submittedName>
</protein>
<reference evidence="1 2" key="4">
    <citation type="journal article" date="2020" name="PLoS ONE">
        <title>Taxonomic classification of strain PO100/5 shows a broader geographic distribution and genetic markers of the recently described Corynebacterium silvaticum.</title>
        <authorList>
            <person name="Viana M.V.C."/>
            <person name="Profeta R."/>
            <person name="da Silva A.L."/>
            <person name="Hurtado R."/>
            <person name="Cerqueira J.C."/>
            <person name="Ribeiro B.F.S."/>
            <person name="Almeida M.O."/>
            <person name="Morais-Rodrigues F."/>
            <person name="Soares S.C."/>
            <person name="Oliveira M."/>
            <person name="Tavares L."/>
            <person name="Figueiredo H."/>
            <person name="Wattam A.R."/>
            <person name="Barh D."/>
            <person name="Ghosh P."/>
            <person name="Silva A."/>
            <person name="Azevedo V."/>
        </authorList>
    </citation>
    <scope>NUCLEOTIDE SEQUENCE [LARGE SCALE GENOMIC DNA]</scope>
    <source>
        <strain evidence="1 2">PO100/5</strain>
    </source>
</reference>
<gene>
    <name evidence="1" type="ORF">CBE74_12970</name>
</gene>
<evidence type="ECO:0000313" key="1">
    <source>
        <dbReference type="EMBL" id="WCV10613.1"/>
    </source>
</evidence>
<accession>A0ACD4PY44</accession>
<organism evidence="1 2">
    <name type="scientific">Corynebacterium silvaticum</name>
    <dbReference type="NCBI Taxonomy" id="2320431"/>
    <lineage>
        <taxon>Bacteria</taxon>
        <taxon>Bacillati</taxon>
        <taxon>Actinomycetota</taxon>
        <taxon>Actinomycetes</taxon>
        <taxon>Mycobacteriales</taxon>
        <taxon>Corynebacteriaceae</taxon>
        <taxon>Corynebacterium</taxon>
    </lineage>
</organism>
<proteinExistence type="predicted"/>